<dbReference type="InterPro" id="IPR003793">
    <property type="entry name" value="UPF0166"/>
</dbReference>
<accession>A0A1X0LEX4</accession>
<reference evidence="7 8" key="2">
    <citation type="submission" date="2018-09" db="EMBL/GenBank/DDBJ databases">
        <authorList>
            <person name="Tagini F."/>
        </authorList>
    </citation>
    <scope>NUCLEOTIDE SEQUENCE [LARGE SCALE GENOMIC DNA]</scope>
    <source>
        <strain evidence="5 7">MK4</strain>
        <strain evidence="4 8">MK42</strain>
    </source>
</reference>
<evidence type="ECO:0000313" key="3">
    <source>
        <dbReference type="EMBL" id="ORC08903.1"/>
    </source>
</evidence>
<evidence type="ECO:0000313" key="6">
    <source>
        <dbReference type="Proteomes" id="UP000192335"/>
    </source>
</evidence>
<dbReference type="InterPro" id="IPR015867">
    <property type="entry name" value="N-reg_PII/ATP_PRibTrfase_C"/>
</dbReference>
<sequence length="370" mass="39989">MSEQSLKLTAYFGERQRAVDTKRFLADAMLDLFGENGVATSVLMRGTTGFGPKHELRCDRTLSLSEDPPVTIAAVDVASKIRGLVGEVTAMTDRGLVTLERARLVTRHSGAETLGEMESRNGDAAKLTVYVGRQVRVGGTAAGYAVCELLYRHGFAGATVLLGVDGTAYGERFRARFFGRNVNVPLMIIGIGSVPQVSAAATDLAGLLPNPLLTIERVRLCKRDGELLARPQQLPPTDDQGRNLWQKLMVHTAEATHHEGLPIHRALVYRLMQSQTARGATALRGVWGFHGDHKPHGDKLFQLARKVPVTTIIVDTPESIARSFDIVDELTTRHGLVTSEMVPAAVSLTGSSGPSGSPRAAETPLAQYNY</sequence>
<dbReference type="EMBL" id="UPHM01000025">
    <property type="protein sequence ID" value="VAZ90225.1"/>
    <property type="molecule type" value="Genomic_DNA"/>
</dbReference>
<dbReference type="EMBL" id="MWQA01000001">
    <property type="protein sequence ID" value="ORC08903.1"/>
    <property type="molecule type" value="Genomic_DNA"/>
</dbReference>
<dbReference type="Pfam" id="PF02641">
    <property type="entry name" value="DUF190"/>
    <property type="match status" value="3"/>
</dbReference>
<keyword evidence="7" id="KW-1185">Reference proteome</keyword>
<gene>
    <name evidence="3" type="ORF">B4U45_22205</name>
    <name evidence="4" type="ORF">LAUMK42_01541</name>
    <name evidence="5" type="ORF">LAUMK4_01322</name>
</gene>
<evidence type="ECO:0000313" key="5">
    <source>
        <dbReference type="EMBL" id="VAZ90225.1"/>
    </source>
</evidence>
<reference evidence="3 6" key="1">
    <citation type="submission" date="2017-02" db="EMBL/GenBank/DDBJ databases">
        <title>Mycobacterium kansasii genomes.</title>
        <authorList>
            <person name="Borowka P."/>
            <person name="Strapagiel D."/>
            <person name="Marciniak B."/>
            <person name="Lach J."/>
            <person name="Bakula Z."/>
            <person name="Van Ingen J."/>
            <person name="Safianowska A."/>
            <person name="Brzostek A."/>
            <person name="Dziadek J."/>
            <person name="Jagielski T."/>
        </authorList>
    </citation>
    <scope>NUCLEOTIDE SEQUENCE [LARGE SCALE GENOMIC DNA]</scope>
    <source>
        <strain evidence="3 6">12MK</strain>
    </source>
</reference>
<dbReference type="PANTHER" id="PTHR35983:SF1">
    <property type="entry name" value="UPF0166 PROTEIN TM_0021"/>
    <property type="match status" value="1"/>
</dbReference>
<dbReference type="OrthoDB" id="9795599at2"/>
<dbReference type="Proteomes" id="UP000271464">
    <property type="component" value="Unassembled WGS sequence"/>
</dbReference>
<dbReference type="InterPro" id="IPR011322">
    <property type="entry name" value="N-reg_PII-like_a/b"/>
</dbReference>
<dbReference type="Proteomes" id="UP000279331">
    <property type="component" value="Unassembled WGS sequence"/>
</dbReference>
<dbReference type="SUPFAM" id="SSF54913">
    <property type="entry name" value="GlnB-like"/>
    <property type="match status" value="3"/>
</dbReference>
<protein>
    <recommendedName>
        <fullName evidence="9">DUF190 domain-containing protein</fullName>
    </recommendedName>
</protein>
<dbReference type="EMBL" id="UPHL01000041">
    <property type="protein sequence ID" value="VAZ82732.1"/>
    <property type="molecule type" value="Genomic_DNA"/>
</dbReference>
<dbReference type="AlphaFoldDB" id="A0A1X0LEX4"/>
<evidence type="ECO:0000313" key="4">
    <source>
        <dbReference type="EMBL" id="VAZ82732.1"/>
    </source>
</evidence>
<name>A0A1X0LEX4_9MYCO</name>
<evidence type="ECO:0000313" key="7">
    <source>
        <dbReference type="Proteomes" id="UP000271464"/>
    </source>
</evidence>
<dbReference type="Proteomes" id="UP000192335">
    <property type="component" value="Unassembled WGS sequence"/>
</dbReference>
<dbReference type="PANTHER" id="PTHR35983">
    <property type="entry name" value="UPF0166 PROTEIN TM_0021"/>
    <property type="match status" value="1"/>
</dbReference>
<proteinExistence type="inferred from homology"/>
<evidence type="ECO:0000256" key="2">
    <source>
        <dbReference type="SAM" id="MobiDB-lite"/>
    </source>
</evidence>
<feature type="region of interest" description="Disordered" evidence="2">
    <location>
        <begin position="348"/>
        <end position="370"/>
    </location>
</feature>
<evidence type="ECO:0000256" key="1">
    <source>
        <dbReference type="ARBA" id="ARBA00010554"/>
    </source>
</evidence>
<organism evidence="3 6">
    <name type="scientific">Mycobacterium persicum</name>
    <dbReference type="NCBI Taxonomy" id="1487726"/>
    <lineage>
        <taxon>Bacteria</taxon>
        <taxon>Bacillati</taxon>
        <taxon>Actinomycetota</taxon>
        <taxon>Actinomycetes</taxon>
        <taxon>Mycobacteriales</taxon>
        <taxon>Mycobacteriaceae</taxon>
        <taxon>Mycobacterium</taxon>
    </lineage>
</organism>
<dbReference type="Gene3D" id="3.30.70.120">
    <property type="match status" value="3"/>
</dbReference>
<dbReference type="RefSeq" id="WP_075549132.1">
    <property type="nucleotide sequence ID" value="NZ_CADEAW010000095.1"/>
</dbReference>
<comment type="caution">
    <text evidence="3">The sequence shown here is derived from an EMBL/GenBank/DDBJ whole genome shotgun (WGS) entry which is preliminary data.</text>
</comment>
<dbReference type="GeneID" id="66600115"/>
<evidence type="ECO:0000313" key="8">
    <source>
        <dbReference type="Proteomes" id="UP000279331"/>
    </source>
</evidence>
<evidence type="ECO:0008006" key="9">
    <source>
        <dbReference type="Google" id="ProtNLM"/>
    </source>
</evidence>
<comment type="similarity">
    <text evidence="1">Belongs to the UPF0166 family.</text>
</comment>